<organism evidence="1 2">
    <name type="scientific">Ophiobolus disseminans</name>
    <dbReference type="NCBI Taxonomy" id="1469910"/>
    <lineage>
        <taxon>Eukaryota</taxon>
        <taxon>Fungi</taxon>
        <taxon>Dikarya</taxon>
        <taxon>Ascomycota</taxon>
        <taxon>Pezizomycotina</taxon>
        <taxon>Dothideomycetes</taxon>
        <taxon>Pleosporomycetidae</taxon>
        <taxon>Pleosporales</taxon>
        <taxon>Pleosporineae</taxon>
        <taxon>Phaeosphaeriaceae</taxon>
        <taxon>Ophiobolus</taxon>
    </lineage>
</organism>
<dbReference type="Proteomes" id="UP000799424">
    <property type="component" value="Unassembled WGS sequence"/>
</dbReference>
<keyword evidence="2" id="KW-1185">Reference proteome</keyword>
<dbReference type="AlphaFoldDB" id="A0A6A6ZNK2"/>
<sequence length="403" mass="45964">MALSLTCIRWFYRLCLRPHPLLISRLHVPTASPRVFTFSHSRSSTCSLTSYIVASENEDAQVGITVQEELDAYPFVQRYMQDCYVHLHSPFQWPFSAEWQDDQPFIEFQSPEQGSPAWTEPAITVSKVTQNISAIMEVFPTYKKADMSEYSDPDQGEAVQKPFFGRVASPQAVYGKAAIKLQKEEYMNVEVARDGGTVIVARELARCHPDMGLKLSYHYQLTSSTDAPRPFIPSTRIITDHVSGFDWQNDKMGLPLHEKFENFPVLHVSDVHLLLPGPANSRDKAPAKVAYYDDIENGGYVPRTYTDCWYLTSRLEAGMFLWPPLFPLADRAKEKMLKRKFPTTSASRWRNLRGLVDEARRLNCFTSFIKPPLWPFALVVFDDFDVQLPNPLPPVDDGISDQV</sequence>
<accession>A0A6A6ZNK2</accession>
<evidence type="ECO:0000313" key="1">
    <source>
        <dbReference type="EMBL" id="KAF2821964.1"/>
    </source>
</evidence>
<name>A0A6A6ZNK2_9PLEO</name>
<proteinExistence type="predicted"/>
<dbReference type="EMBL" id="MU006235">
    <property type="protein sequence ID" value="KAF2821964.1"/>
    <property type="molecule type" value="Genomic_DNA"/>
</dbReference>
<evidence type="ECO:0000313" key="2">
    <source>
        <dbReference type="Proteomes" id="UP000799424"/>
    </source>
</evidence>
<reference evidence="1" key="1">
    <citation type="journal article" date="2020" name="Stud. Mycol.">
        <title>101 Dothideomycetes genomes: a test case for predicting lifestyles and emergence of pathogens.</title>
        <authorList>
            <person name="Haridas S."/>
            <person name="Albert R."/>
            <person name="Binder M."/>
            <person name="Bloem J."/>
            <person name="Labutti K."/>
            <person name="Salamov A."/>
            <person name="Andreopoulos B."/>
            <person name="Baker S."/>
            <person name="Barry K."/>
            <person name="Bills G."/>
            <person name="Bluhm B."/>
            <person name="Cannon C."/>
            <person name="Castanera R."/>
            <person name="Culley D."/>
            <person name="Daum C."/>
            <person name="Ezra D."/>
            <person name="Gonzalez J."/>
            <person name="Henrissat B."/>
            <person name="Kuo A."/>
            <person name="Liang C."/>
            <person name="Lipzen A."/>
            <person name="Lutzoni F."/>
            <person name="Magnuson J."/>
            <person name="Mondo S."/>
            <person name="Nolan M."/>
            <person name="Ohm R."/>
            <person name="Pangilinan J."/>
            <person name="Park H.-J."/>
            <person name="Ramirez L."/>
            <person name="Alfaro M."/>
            <person name="Sun H."/>
            <person name="Tritt A."/>
            <person name="Yoshinaga Y."/>
            <person name="Zwiers L.-H."/>
            <person name="Turgeon B."/>
            <person name="Goodwin S."/>
            <person name="Spatafora J."/>
            <person name="Crous P."/>
            <person name="Grigoriev I."/>
        </authorList>
    </citation>
    <scope>NUCLEOTIDE SEQUENCE</scope>
    <source>
        <strain evidence="1">CBS 113818</strain>
    </source>
</reference>
<gene>
    <name evidence="1" type="ORF">CC86DRAFT_425516</name>
</gene>
<protein>
    <submittedName>
        <fullName evidence="1">Uncharacterized protein</fullName>
    </submittedName>
</protein>